<dbReference type="EMBL" id="VSSQ01092895">
    <property type="protein sequence ID" value="MPN37954.1"/>
    <property type="molecule type" value="Genomic_DNA"/>
</dbReference>
<organism evidence="1">
    <name type="scientific">bioreactor metagenome</name>
    <dbReference type="NCBI Taxonomy" id="1076179"/>
    <lineage>
        <taxon>unclassified sequences</taxon>
        <taxon>metagenomes</taxon>
        <taxon>ecological metagenomes</taxon>
    </lineage>
</organism>
<dbReference type="AlphaFoldDB" id="A0A645HPA0"/>
<sequence>MHLTPFVVCRRVLLKPFSYRPVGDHNLPLVIGLHCQFEDIQQFAGITTRETEQCVGLL</sequence>
<protein>
    <submittedName>
        <fullName evidence="1">Uncharacterized protein</fullName>
    </submittedName>
</protein>
<evidence type="ECO:0000313" key="1">
    <source>
        <dbReference type="EMBL" id="MPN37954.1"/>
    </source>
</evidence>
<accession>A0A645HPA0</accession>
<comment type="caution">
    <text evidence="1">The sequence shown here is derived from an EMBL/GenBank/DDBJ whole genome shotgun (WGS) entry which is preliminary data.</text>
</comment>
<proteinExistence type="predicted"/>
<gene>
    <name evidence="1" type="ORF">SDC9_185475</name>
</gene>
<reference evidence="1" key="1">
    <citation type="submission" date="2019-08" db="EMBL/GenBank/DDBJ databases">
        <authorList>
            <person name="Kucharzyk K."/>
            <person name="Murdoch R.W."/>
            <person name="Higgins S."/>
            <person name="Loffler F."/>
        </authorList>
    </citation>
    <scope>NUCLEOTIDE SEQUENCE</scope>
</reference>
<name>A0A645HPA0_9ZZZZ</name>